<accession>A0A165J5Q3</accession>
<feature type="region of interest" description="Disordered" evidence="1">
    <location>
        <begin position="23"/>
        <end position="44"/>
    </location>
</feature>
<reference evidence="2 3" key="1">
    <citation type="journal article" date="2016" name="Mol. Biol. Evol.">
        <title>Comparative Genomics of Early-Diverging Mushroom-Forming Fungi Provides Insights into the Origins of Lignocellulose Decay Capabilities.</title>
        <authorList>
            <person name="Nagy L.G."/>
            <person name="Riley R."/>
            <person name="Tritt A."/>
            <person name="Adam C."/>
            <person name="Daum C."/>
            <person name="Floudas D."/>
            <person name="Sun H."/>
            <person name="Yadav J.S."/>
            <person name="Pangilinan J."/>
            <person name="Larsson K.H."/>
            <person name="Matsuura K."/>
            <person name="Barry K."/>
            <person name="Labutti K."/>
            <person name="Kuo R."/>
            <person name="Ohm R.A."/>
            <person name="Bhattacharya S.S."/>
            <person name="Shirouzu T."/>
            <person name="Yoshinaga Y."/>
            <person name="Martin F.M."/>
            <person name="Grigoriev I.V."/>
            <person name="Hibbett D.S."/>
        </authorList>
    </citation>
    <scope>NUCLEOTIDE SEQUENCE [LARGE SCALE GENOMIC DNA]</scope>
    <source>
        <strain evidence="2 3">HHB12733</strain>
    </source>
</reference>
<dbReference type="InParanoid" id="A0A165J5Q3"/>
<proteinExistence type="predicted"/>
<keyword evidence="3" id="KW-1185">Reference proteome</keyword>
<feature type="compositionally biased region" description="Polar residues" evidence="1">
    <location>
        <begin position="33"/>
        <end position="44"/>
    </location>
</feature>
<protein>
    <submittedName>
        <fullName evidence="2">Uncharacterized protein</fullName>
    </submittedName>
</protein>
<sequence>MHIHSPPCEAPTQTQCNTVPHALPHTRLPPVHSPSSPRTEVSSPEYSTKVWNLWERDNPFTHFQDGHRITPTSALESNTLLVGVRADAGAAHTLRARGKRAPRARRMNGFSAMGSRGSSGMAWHGMAWHGACDRVSQWFRHSTALPRAHG</sequence>
<organism evidence="2 3">
    <name type="scientific">Calocera cornea HHB12733</name>
    <dbReference type="NCBI Taxonomy" id="1353952"/>
    <lineage>
        <taxon>Eukaryota</taxon>
        <taxon>Fungi</taxon>
        <taxon>Dikarya</taxon>
        <taxon>Basidiomycota</taxon>
        <taxon>Agaricomycotina</taxon>
        <taxon>Dacrymycetes</taxon>
        <taxon>Dacrymycetales</taxon>
        <taxon>Dacrymycetaceae</taxon>
        <taxon>Calocera</taxon>
    </lineage>
</organism>
<evidence type="ECO:0000256" key="1">
    <source>
        <dbReference type="SAM" id="MobiDB-lite"/>
    </source>
</evidence>
<dbReference type="EMBL" id="KV423923">
    <property type="protein sequence ID" value="KZT61406.1"/>
    <property type="molecule type" value="Genomic_DNA"/>
</dbReference>
<name>A0A165J5Q3_9BASI</name>
<evidence type="ECO:0000313" key="2">
    <source>
        <dbReference type="EMBL" id="KZT61406.1"/>
    </source>
</evidence>
<dbReference type="AlphaFoldDB" id="A0A165J5Q3"/>
<gene>
    <name evidence="2" type="ORF">CALCODRAFT_9292</name>
</gene>
<evidence type="ECO:0000313" key="3">
    <source>
        <dbReference type="Proteomes" id="UP000076842"/>
    </source>
</evidence>
<dbReference type="Proteomes" id="UP000076842">
    <property type="component" value="Unassembled WGS sequence"/>
</dbReference>